<keyword evidence="2" id="KW-1185">Reference proteome</keyword>
<accession>A0A1L3GD95</accession>
<dbReference type="RefSeq" id="WP_072285736.1">
    <property type="nucleotide sequence ID" value="NZ_CP015455.1"/>
</dbReference>
<organism evidence="1 2">
    <name type="scientific">Syntrophotalea acetylenica</name>
    <name type="common">Pelobacter acetylenicus</name>
    <dbReference type="NCBI Taxonomy" id="29542"/>
    <lineage>
        <taxon>Bacteria</taxon>
        <taxon>Pseudomonadati</taxon>
        <taxon>Thermodesulfobacteriota</taxon>
        <taxon>Desulfuromonadia</taxon>
        <taxon>Desulfuromonadales</taxon>
        <taxon>Syntrophotaleaceae</taxon>
        <taxon>Syntrophotalea</taxon>
    </lineage>
</organism>
<evidence type="ECO:0000313" key="1">
    <source>
        <dbReference type="EMBL" id="APG23921.1"/>
    </source>
</evidence>
<dbReference type="KEGG" id="pace:A6070_10575"/>
<dbReference type="Proteomes" id="UP000182264">
    <property type="component" value="Chromosome"/>
</dbReference>
<sequence length="240" mass="27176">MIPLDLLEKYNLPESQVTSAIETAISRVLSAAFRMDMMVRAQGTLKVYALPSPDSPLRRIETASLSRQLQRQIRFQIERELEKRQALYEQETLTALRGRPVTGEIRHISSDGEATVALEMEDHFSRLTLTGVCPARYIPPRERQTLAVGDIKTFLVTSVLPVMKNGRAKVLIRLSRTTKILPEALLKERTGEPSIYCVRRIAGAFSSIETKRKLPKHAIQEVSNELKERIIVRIVEGEKS</sequence>
<evidence type="ECO:0000313" key="2">
    <source>
        <dbReference type="Proteomes" id="UP000182264"/>
    </source>
</evidence>
<protein>
    <recommendedName>
        <fullName evidence="3">S1 motif domain-containing protein</fullName>
    </recommendedName>
</protein>
<dbReference type="STRING" id="29542.A6070_10575"/>
<name>A0A1L3GD95_SYNAC</name>
<dbReference type="AlphaFoldDB" id="A0A1L3GD95"/>
<proteinExistence type="predicted"/>
<dbReference type="OrthoDB" id="5393481at2"/>
<gene>
    <name evidence="1" type="ORF">A7E75_01955</name>
</gene>
<evidence type="ECO:0008006" key="3">
    <source>
        <dbReference type="Google" id="ProtNLM"/>
    </source>
</evidence>
<dbReference type="EMBL" id="CP015518">
    <property type="protein sequence ID" value="APG23921.1"/>
    <property type="molecule type" value="Genomic_DNA"/>
</dbReference>
<reference evidence="1 2" key="1">
    <citation type="journal article" date="2017" name="Genome Announc.">
        <title>Complete Genome Sequences of Two Acetylene-Fermenting Pelobacter acetylenicus Strains.</title>
        <authorList>
            <person name="Sutton J.M."/>
            <person name="Baesman S.M."/>
            <person name="Fierst J.L."/>
            <person name="Poret-Peterson A.T."/>
            <person name="Oremland R.S."/>
            <person name="Dunlap D.S."/>
            <person name="Akob D.M."/>
        </authorList>
    </citation>
    <scope>NUCLEOTIDE SEQUENCE [LARGE SCALE GENOMIC DNA]</scope>
    <source>
        <strain evidence="1 2">DSM 3247</strain>
    </source>
</reference>